<dbReference type="Proteomes" id="UP000472971">
    <property type="component" value="Unassembled WGS sequence"/>
</dbReference>
<dbReference type="Pfam" id="PF00496">
    <property type="entry name" value="SBP_bac_5"/>
    <property type="match status" value="1"/>
</dbReference>
<evidence type="ECO:0000256" key="4">
    <source>
        <dbReference type="ARBA" id="ARBA00022729"/>
    </source>
</evidence>
<dbReference type="RefSeq" id="WP_163239109.1">
    <property type="nucleotide sequence ID" value="NZ_CP082780.1"/>
</dbReference>
<reference evidence="8 9" key="1">
    <citation type="submission" date="2020-02" db="EMBL/GenBank/DDBJ databases">
        <title>Bacillus aquiflavi sp. nov., isolated from yellow water of strong flavor Chinese baijiu in Yibin region of China.</title>
        <authorList>
            <person name="Xie J."/>
        </authorList>
    </citation>
    <scope>NUCLEOTIDE SEQUENCE [LARGE SCALE GENOMIC DNA]</scope>
    <source>
        <strain evidence="8 9">3H-10</strain>
    </source>
</reference>
<evidence type="ECO:0000256" key="1">
    <source>
        <dbReference type="ARBA" id="ARBA00004193"/>
    </source>
</evidence>
<comment type="caution">
    <text evidence="8">The sequence shown here is derived from an EMBL/GenBank/DDBJ whole genome shotgun (WGS) entry which is preliminary data.</text>
</comment>
<dbReference type="PIRSF" id="PIRSF002741">
    <property type="entry name" value="MppA"/>
    <property type="match status" value="1"/>
</dbReference>
<evidence type="ECO:0000259" key="6">
    <source>
        <dbReference type="Pfam" id="PF00496"/>
    </source>
</evidence>
<feature type="chain" id="PRO_5044103237" evidence="5">
    <location>
        <begin position="23"/>
        <end position="532"/>
    </location>
</feature>
<feature type="domain" description="Solute-binding protein family 5" evidence="6">
    <location>
        <begin position="88"/>
        <end position="450"/>
    </location>
</feature>
<evidence type="ECO:0000256" key="2">
    <source>
        <dbReference type="ARBA" id="ARBA00005695"/>
    </source>
</evidence>
<dbReference type="AlphaFoldDB" id="A0A6B3VP72"/>
<dbReference type="GO" id="GO:0043190">
    <property type="term" value="C:ATP-binding cassette (ABC) transporter complex"/>
    <property type="evidence" value="ECO:0007669"/>
    <property type="project" value="InterPro"/>
</dbReference>
<dbReference type="EMBL" id="JAAIWN010000001">
    <property type="protein sequence ID" value="NEY80110.1"/>
    <property type="molecule type" value="Genomic_DNA"/>
</dbReference>
<comment type="similarity">
    <text evidence="2">Belongs to the bacterial solute-binding protein 5 family.</text>
</comment>
<dbReference type="InterPro" id="IPR000914">
    <property type="entry name" value="SBP_5_dom"/>
</dbReference>
<evidence type="ECO:0000313" key="7">
    <source>
        <dbReference type="EMBL" id="MBA4535734.1"/>
    </source>
</evidence>
<dbReference type="GO" id="GO:0015833">
    <property type="term" value="P:peptide transport"/>
    <property type="evidence" value="ECO:0007669"/>
    <property type="project" value="TreeGrafter"/>
</dbReference>
<keyword evidence="3" id="KW-0813">Transport</keyword>
<evidence type="ECO:0000313" key="8">
    <source>
        <dbReference type="EMBL" id="NEY80110.1"/>
    </source>
</evidence>
<dbReference type="InterPro" id="IPR030678">
    <property type="entry name" value="Peptide/Ni-bd"/>
</dbReference>
<sequence length="532" mass="59044">MFISKKSILSIGFLLMLSLFLAACSGSGDKTNTDSKDKAKGDTKGGDLIIASLSDARSLDPHSSNDVPSSNVASNIYETLVYLDENMEPTPLLAESWESIDDLTWEFKLKKDVKFHDGSDFNANVVKANLDRILDEKIASPRAFLFEMVTDVEVVDDYTVRIKTEYPFAPLLSHFSHTGGGMISEEAIKKDYEEMENGREAGSYISENPVGTSYFKFEEWVPGEKIKLVRNEDYWGDKAKLNSVTFKVVPEALTRVADIETAAAHVIEPVSPSDLSRVDGLSDASVHRQASASLSYVGFNAEKEPFNDVRVRQAISLAIDQEGIISGIYEGTGIPAVGPLAPDVFGYDKSVKKIPFDPEKAKELLAEAGFPDGFSTTIWTNDNPDRIKIAEYLQSKLKDIGITVKVEVLEWGAYLDNTANGKHDMFILGWSVATGDADYGLYPMFHSENVGEPGNRTFLKDPELDALLEQGRKEFDTDKRAAIYKEAQEKIVDLAPMVYIHHQEYLIGIRDEVKGFRVDPDGIFQLKDVTIE</sequence>
<dbReference type="GO" id="GO:1904680">
    <property type="term" value="F:peptide transmembrane transporter activity"/>
    <property type="evidence" value="ECO:0007669"/>
    <property type="project" value="TreeGrafter"/>
</dbReference>
<keyword evidence="9" id="KW-1185">Reference proteome</keyword>
<dbReference type="InterPro" id="IPR039424">
    <property type="entry name" value="SBP_5"/>
</dbReference>
<evidence type="ECO:0000256" key="3">
    <source>
        <dbReference type="ARBA" id="ARBA00022448"/>
    </source>
</evidence>
<dbReference type="EMBL" id="JACEIO010000001">
    <property type="protein sequence ID" value="MBA4535734.1"/>
    <property type="molecule type" value="Genomic_DNA"/>
</dbReference>
<evidence type="ECO:0000313" key="10">
    <source>
        <dbReference type="Proteomes" id="UP000570010"/>
    </source>
</evidence>
<protein>
    <submittedName>
        <fullName evidence="8">Glutathione ABC transporter substrate-binding protein</fullName>
    </submittedName>
</protein>
<dbReference type="Gene3D" id="3.40.190.10">
    <property type="entry name" value="Periplasmic binding protein-like II"/>
    <property type="match status" value="1"/>
</dbReference>
<dbReference type="SUPFAM" id="SSF53850">
    <property type="entry name" value="Periplasmic binding protein-like II"/>
    <property type="match status" value="1"/>
</dbReference>
<dbReference type="Proteomes" id="UP000570010">
    <property type="component" value="Unassembled WGS sequence"/>
</dbReference>
<evidence type="ECO:0000313" key="9">
    <source>
        <dbReference type="Proteomes" id="UP000472971"/>
    </source>
</evidence>
<name>A0A6B3VP72_9BACI</name>
<reference evidence="7 10" key="2">
    <citation type="submission" date="2020-07" db="EMBL/GenBank/DDBJ databases">
        <authorList>
            <person name="Feng H."/>
        </authorList>
    </citation>
    <scope>NUCLEOTIDE SEQUENCE [LARGE SCALE GENOMIC DNA]</scope>
    <source>
        <strain evidence="7">S-12</strain>
        <strain evidence="10">s-12</strain>
    </source>
</reference>
<organism evidence="8 9">
    <name type="scientific">Bacillus aquiflavi</name>
    <dbReference type="NCBI Taxonomy" id="2672567"/>
    <lineage>
        <taxon>Bacteria</taxon>
        <taxon>Bacillati</taxon>
        <taxon>Bacillota</taxon>
        <taxon>Bacilli</taxon>
        <taxon>Bacillales</taxon>
        <taxon>Bacillaceae</taxon>
        <taxon>Bacillus</taxon>
    </lineage>
</organism>
<gene>
    <name evidence="8" type="ORF">G4D64_00940</name>
    <name evidence="7" type="ORF">H1Z61_00940</name>
</gene>
<dbReference type="PANTHER" id="PTHR30290:SF9">
    <property type="entry name" value="OLIGOPEPTIDE-BINDING PROTEIN APPA"/>
    <property type="match status" value="1"/>
</dbReference>
<keyword evidence="4 5" id="KW-0732">Signal</keyword>
<proteinExistence type="inferred from homology"/>
<accession>A0A6B3VP72</accession>
<dbReference type="Gene3D" id="3.90.76.10">
    <property type="entry name" value="Dipeptide-binding Protein, Domain 1"/>
    <property type="match status" value="1"/>
</dbReference>
<dbReference type="Gene3D" id="3.10.105.10">
    <property type="entry name" value="Dipeptide-binding Protein, Domain 3"/>
    <property type="match status" value="1"/>
</dbReference>
<dbReference type="PROSITE" id="PS51257">
    <property type="entry name" value="PROKAR_LIPOPROTEIN"/>
    <property type="match status" value="1"/>
</dbReference>
<dbReference type="CDD" id="cd08499">
    <property type="entry name" value="PBP2_Ylib_like"/>
    <property type="match status" value="1"/>
</dbReference>
<feature type="signal peptide" evidence="5">
    <location>
        <begin position="1"/>
        <end position="22"/>
    </location>
</feature>
<dbReference type="GO" id="GO:0042597">
    <property type="term" value="C:periplasmic space"/>
    <property type="evidence" value="ECO:0007669"/>
    <property type="project" value="UniProtKB-ARBA"/>
</dbReference>
<dbReference type="InterPro" id="IPR023765">
    <property type="entry name" value="SBP_5_CS"/>
</dbReference>
<dbReference type="PROSITE" id="PS01040">
    <property type="entry name" value="SBP_BACTERIAL_5"/>
    <property type="match status" value="1"/>
</dbReference>
<comment type="subcellular location">
    <subcellularLocation>
        <location evidence="1">Cell membrane</location>
        <topology evidence="1">Lipid-anchor</topology>
    </subcellularLocation>
</comment>
<evidence type="ECO:0000256" key="5">
    <source>
        <dbReference type="SAM" id="SignalP"/>
    </source>
</evidence>
<dbReference type="PANTHER" id="PTHR30290">
    <property type="entry name" value="PERIPLASMIC BINDING COMPONENT OF ABC TRANSPORTER"/>
    <property type="match status" value="1"/>
</dbReference>